<dbReference type="AlphaFoldDB" id="A0A830EZ22"/>
<comment type="caution">
    <text evidence="2">The sequence shown here is derived from an EMBL/GenBank/DDBJ whole genome shotgun (WGS) entry which is preliminary data.</text>
</comment>
<evidence type="ECO:0000313" key="3">
    <source>
        <dbReference type="Proteomes" id="UP000628840"/>
    </source>
</evidence>
<gene>
    <name evidence="2" type="ORF">GCM10009037_29440</name>
</gene>
<dbReference type="EMBL" id="BMPF01000007">
    <property type="protein sequence ID" value="GGL44128.1"/>
    <property type="molecule type" value="Genomic_DNA"/>
</dbReference>
<evidence type="ECO:0000313" key="2">
    <source>
        <dbReference type="EMBL" id="GGL44128.1"/>
    </source>
</evidence>
<accession>A0A830EZ22</accession>
<name>A0A830EZ22_9EURY</name>
<dbReference type="Proteomes" id="UP000628840">
    <property type="component" value="Unassembled WGS sequence"/>
</dbReference>
<sequence>MTYTEATHTAHLNAQYRDSETQNVRDTLSNRCGVSDRITPSPPAGDKSNGGVAPPVARHAD</sequence>
<proteinExistence type="predicted"/>
<keyword evidence="3" id="KW-1185">Reference proteome</keyword>
<evidence type="ECO:0000256" key="1">
    <source>
        <dbReference type="SAM" id="MobiDB-lite"/>
    </source>
</evidence>
<feature type="region of interest" description="Disordered" evidence="1">
    <location>
        <begin position="1"/>
        <end position="61"/>
    </location>
</feature>
<reference evidence="2 3" key="1">
    <citation type="journal article" date="2019" name="Int. J. Syst. Evol. Microbiol.">
        <title>The Global Catalogue of Microorganisms (GCM) 10K type strain sequencing project: providing services to taxonomists for standard genome sequencing and annotation.</title>
        <authorList>
            <consortium name="The Broad Institute Genomics Platform"/>
            <consortium name="The Broad Institute Genome Sequencing Center for Infectious Disease"/>
            <person name="Wu L."/>
            <person name="Ma J."/>
        </authorList>
    </citation>
    <scope>NUCLEOTIDE SEQUENCE [LARGE SCALE GENOMIC DNA]</scope>
    <source>
        <strain evidence="2 3">JCM 19585</strain>
    </source>
</reference>
<feature type="compositionally biased region" description="Polar residues" evidence="1">
    <location>
        <begin position="21"/>
        <end position="32"/>
    </location>
</feature>
<feature type="compositionally biased region" description="Polar residues" evidence="1">
    <location>
        <begin position="1"/>
        <end position="12"/>
    </location>
</feature>
<protein>
    <submittedName>
        <fullName evidence="2">Uncharacterized protein</fullName>
    </submittedName>
</protein>
<organism evidence="2 3">
    <name type="scientific">Halarchaeum grantii</name>
    <dbReference type="NCBI Taxonomy" id="1193105"/>
    <lineage>
        <taxon>Archaea</taxon>
        <taxon>Methanobacteriati</taxon>
        <taxon>Methanobacteriota</taxon>
        <taxon>Stenosarchaea group</taxon>
        <taxon>Halobacteria</taxon>
        <taxon>Halobacteriales</taxon>
        <taxon>Halobacteriaceae</taxon>
    </lineage>
</organism>